<keyword evidence="5" id="KW-0449">Lipoprotein</keyword>
<organism evidence="7 8">
    <name type="scientific">Microbacterium azadirachtae</name>
    <dbReference type="NCBI Taxonomy" id="582680"/>
    <lineage>
        <taxon>Bacteria</taxon>
        <taxon>Bacillati</taxon>
        <taxon>Actinomycetota</taxon>
        <taxon>Actinomycetes</taxon>
        <taxon>Micrococcales</taxon>
        <taxon>Microbacteriaceae</taxon>
        <taxon>Microbacterium</taxon>
    </lineage>
</organism>
<dbReference type="PANTHER" id="PTHR43649:SF33">
    <property type="entry name" value="POLYGALACTURONAN_RHAMNOGALACTURONAN-BINDING PROTEIN YTCQ"/>
    <property type="match status" value="1"/>
</dbReference>
<keyword evidence="4" id="KW-0564">Palmitate</keyword>
<dbReference type="Pfam" id="PF01547">
    <property type="entry name" value="SBP_bac_1"/>
    <property type="match status" value="1"/>
</dbReference>
<evidence type="ECO:0000256" key="6">
    <source>
        <dbReference type="SAM" id="SignalP"/>
    </source>
</evidence>
<dbReference type="InterPro" id="IPR006059">
    <property type="entry name" value="SBP"/>
</dbReference>
<dbReference type="PROSITE" id="PS51257">
    <property type="entry name" value="PROKAR_LIPOPROTEIN"/>
    <property type="match status" value="1"/>
</dbReference>
<keyword evidence="2 6" id="KW-0732">Signal</keyword>
<protein>
    <submittedName>
        <fullName evidence="7">Carbohydrate ABC transporter substrate-binding protein, CUT1 family</fullName>
    </submittedName>
</protein>
<dbReference type="InterPro" id="IPR050490">
    <property type="entry name" value="Bact_solute-bd_prot1"/>
</dbReference>
<accession>A0A1I6J057</accession>
<dbReference type="EMBL" id="FOYR01000004">
    <property type="protein sequence ID" value="SFR72308.1"/>
    <property type="molecule type" value="Genomic_DNA"/>
</dbReference>
<keyword evidence="1" id="KW-1003">Cell membrane</keyword>
<dbReference type="PANTHER" id="PTHR43649">
    <property type="entry name" value="ARABINOSE-BINDING PROTEIN-RELATED"/>
    <property type="match status" value="1"/>
</dbReference>
<feature type="signal peptide" evidence="6">
    <location>
        <begin position="1"/>
        <end position="19"/>
    </location>
</feature>
<dbReference type="Proteomes" id="UP000198877">
    <property type="component" value="Unassembled WGS sequence"/>
</dbReference>
<proteinExistence type="predicted"/>
<evidence type="ECO:0000256" key="1">
    <source>
        <dbReference type="ARBA" id="ARBA00022475"/>
    </source>
</evidence>
<evidence type="ECO:0000256" key="3">
    <source>
        <dbReference type="ARBA" id="ARBA00023136"/>
    </source>
</evidence>
<feature type="chain" id="PRO_5039275603" evidence="6">
    <location>
        <begin position="20"/>
        <end position="428"/>
    </location>
</feature>
<dbReference type="Gene3D" id="3.40.190.10">
    <property type="entry name" value="Periplasmic binding protein-like II"/>
    <property type="match status" value="1"/>
</dbReference>
<sequence>MKRRLIAVGTVAAAALALAGCAGTTVPASTATSTGDDKPTTLSIALWDLQKTPEFTALITAFQKANPNITVQPVDIPSVNYEDKITTMLAGGDTTDIVTVKNLTDFGGYMQKQQFQKVDDVIAALPKDKIPAMEQYKYKGAYYAAPYRQDFHVLYYNKDLFTAAGVKDPENLTWEEFGETAKKLTSGDGASKTYGAYLHTWNSMVQGYAAAQQGKPYDKADYSWMSDQYDLALEMQKAGSTMDWATANSTKTGYANMFETGKAAMVPMGTWLIAPLLADKKAGTTTVNWGIAPIPQRTSGGKITTMGGPTGFAINKNAKNAAAAKKFLEFAAGPEGAKAVAGAGIVPAYHSDEITKAYFALPGMPQDALSKKAFAPDTIRADGPTGPDAAAIGGVLKQEHELIMTGSKPVKDGLAEMADRVKNEVLQE</sequence>
<evidence type="ECO:0000256" key="4">
    <source>
        <dbReference type="ARBA" id="ARBA00023139"/>
    </source>
</evidence>
<keyword evidence="3" id="KW-0472">Membrane</keyword>
<gene>
    <name evidence="7" type="ORF">SAMN04488591_3173</name>
</gene>
<reference evidence="8" key="1">
    <citation type="submission" date="2016-10" db="EMBL/GenBank/DDBJ databases">
        <authorList>
            <person name="Varghese N."/>
            <person name="Submissions S."/>
        </authorList>
    </citation>
    <scope>NUCLEOTIDE SEQUENCE [LARGE SCALE GENOMIC DNA]</scope>
    <source>
        <strain evidence="8">CL127</strain>
    </source>
</reference>
<name>A0A1I6J057_9MICO</name>
<dbReference type="RefSeq" id="WP_091741475.1">
    <property type="nucleotide sequence ID" value="NZ_FOYR01000004.1"/>
</dbReference>
<evidence type="ECO:0000313" key="7">
    <source>
        <dbReference type="EMBL" id="SFR72308.1"/>
    </source>
</evidence>
<dbReference type="SUPFAM" id="SSF53850">
    <property type="entry name" value="Periplasmic binding protein-like II"/>
    <property type="match status" value="1"/>
</dbReference>
<evidence type="ECO:0000256" key="2">
    <source>
        <dbReference type="ARBA" id="ARBA00022729"/>
    </source>
</evidence>
<dbReference type="AlphaFoldDB" id="A0A1I6J057"/>
<evidence type="ECO:0000313" key="8">
    <source>
        <dbReference type="Proteomes" id="UP000198877"/>
    </source>
</evidence>
<evidence type="ECO:0000256" key="5">
    <source>
        <dbReference type="ARBA" id="ARBA00023288"/>
    </source>
</evidence>